<keyword evidence="2" id="KW-0472">Membrane</keyword>
<feature type="compositionally biased region" description="Polar residues" evidence="1">
    <location>
        <begin position="176"/>
        <end position="193"/>
    </location>
</feature>
<protein>
    <submittedName>
        <fullName evidence="4">Uncharacterized protein</fullName>
    </submittedName>
</protein>
<dbReference type="EMBL" id="JAPMSZ010000010">
    <property type="protein sequence ID" value="KAJ5087091.1"/>
    <property type="molecule type" value="Genomic_DNA"/>
</dbReference>
<feature type="compositionally biased region" description="Polar residues" evidence="1">
    <location>
        <begin position="202"/>
        <end position="212"/>
    </location>
</feature>
<feature type="signal peptide" evidence="3">
    <location>
        <begin position="1"/>
        <end position="17"/>
    </location>
</feature>
<comment type="caution">
    <text evidence="4">The sequence shown here is derived from an EMBL/GenBank/DDBJ whole genome shotgun (WGS) entry which is preliminary data.</text>
</comment>
<proteinExistence type="predicted"/>
<dbReference type="PANTHER" id="PTHR40622">
    <property type="match status" value="1"/>
</dbReference>
<reference evidence="4" key="1">
    <citation type="submission" date="2022-11" db="EMBL/GenBank/DDBJ databases">
        <authorList>
            <person name="Petersen C."/>
        </authorList>
    </citation>
    <scope>NUCLEOTIDE SEQUENCE</scope>
    <source>
        <strain evidence="4">IBT 34128</strain>
    </source>
</reference>
<keyword evidence="2" id="KW-1133">Transmembrane helix</keyword>
<evidence type="ECO:0000313" key="5">
    <source>
        <dbReference type="Proteomes" id="UP001141434"/>
    </source>
</evidence>
<keyword evidence="5" id="KW-1185">Reference proteome</keyword>
<evidence type="ECO:0000256" key="1">
    <source>
        <dbReference type="SAM" id="MobiDB-lite"/>
    </source>
</evidence>
<dbReference type="AlphaFoldDB" id="A0A9W9JZH4"/>
<dbReference type="OrthoDB" id="4367799at2759"/>
<dbReference type="PANTHER" id="PTHR40622:SF1">
    <property type="match status" value="1"/>
</dbReference>
<organism evidence="4 5">
    <name type="scientific">Penicillium alfredii</name>
    <dbReference type="NCBI Taxonomy" id="1506179"/>
    <lineage>
        <taxon>Eukaryota</taxon>
        <taxon>Fungi</taxon>
        <taxon>Dikarya</taxon>
        <taxon>Ascomycota</taxon>
        <taxon>Pezizomycotina</taxon>
        <taxon>Eurotiomycetes</taxon>
        <taxon>Eurotiomycetidae</taxon>
        <taxon>Eurotiales</taxon>
        <taxon>Aspergillaceae</taxon>
        <taxon>Penicillium</taxon>
    </lineage>
</organism>
<sequence length="303" mass="33493">MRWLVGALCLRIALATALPVASSHEIRLRYLPSLMTPESDAESYLSINWSVQNGNLYANNEQVFPPIIPMQFHAPRYASSGNKLLGDTDLKLSYALDARRLPPANAGAEVMRLRLDVLDLQSQPVTPGAVVLYLLLSQDGDHRIDRIRVEFGASGDDPSPYKDRPWHLQSWNAQVNPAEQEAPSTTESSSNGVPHSADPHTDTTFSVWTPSTRPHHRPHRPSQPFMGLVRPILLPALVGAILGVVACVVGLVVGNLLMSLFTCLGWRKRSDRQSWMYSMDDESVTEKSLLSVPRISVTNAEDI</sequence>
<name>A0A9W9JZH4_9EURO</name>
<feature type="chain" id="PRO_5040889551" evidence="3">
    <location>
        <begin position="18"/>
        <end position="303"/>
    </location>
</feature>
<accession>A0A9W9JZH4</accession>
<keyword evidence="2" id="KW-0812">Transmembrane</keyword>
<gene>
    <name evidence="4" type="ORF">NUU61_008398</name>
</gene>
<keyword evidence="3" id="KW-0732">Signal</keyword>
<evidence type="ECO:0000256" key="3">
    <source>
        <dbReference type="SAM" id="SignalP"/>
    </source>
</evidence>
<dbReference type="Proteomes" id="UP001141434">
    <property type="component" value="Unassembled WGS sequence"/>
</dbReference>
<evidence type="ECO:0000256" key="2">
    <source>
        <dbReference type="SAM" id="Phobius"/>
    </source>
</evidence>
<feature type="transmembrane region" description="Helical" evidence="2">
    <location>
        <begin position="233"/>
        <end position="266"/>
    </location>
</feature>
<evidence type="ECO:0000313" key="4">
    <source>
        <dbReference type="EMBL" id="KAJ5087091.1"/>
    </source>
</evidence>
<reference evidence="4" key="2">
    <citation type="journal article" date="2023" name="IMA Fungus">
        <title>Comparative genomic study of the Penicillium genus elucidates a diverse pangenome and 15 lateral gene transfer events.</title>
        <authorList>
            <person name="Petersen C."/>
            <person name="Sorensen T."/>
            <person name="Nielsen M.R."/>
            <person name="Sondergaard T.E."/>
            <person name="Sorensen J.L."/>
            <person name="Fitzpatrick D.A."/>
            <person name="Frisvad J.C."/>
            <person name="Nielsen K.L."/>
        </authorList>
    </citation>
    <scope>NUCLEOTIDE SEQUENCE</scope>
    <source>
        <strain evidence="4">IBT 34128</strain>
    </source>
</reference>
<dbReference type="RefSeq" id="XP_056509216.1">
    <property type="nucleotide sequence ID" value="XM_056658923.1"/>
</dbReference>
<dbReference type="GeneID" id="81398092"/>
<feature type="region of interest" description="Disordered" evidence="1">
    <location>
        <begin position="176"/>
        <end position="221"/>
    </location>
</feature>